<feature type="signal peptide" evidence="1">
    <location>
        <begin position="1"/>
        <end position="20"/>
    </location>
</feature>
<accession>A0A8J7QMF7</accession>
<evidence type="ECO:0000313" key="2">
    <source>
        <dbReference type="EMBL" id="MBO1321068.1"/>
    </source>
</evidence>
<dbReference type="Proteomes" id="UP000664417">
    <property type="component" value="Unassembled WGS sequence"/>
</dbReference>
<comment type="caution">
    <text evidence="2">The sequence shown here is derived from an EMBL/GenBank/DDBJ whole genome shotgun (WGS) entry which is preliminary data.</text>
</comment>
<sequence>MKYVLTGVLCLLWSVTAAWAGSPGAGEVPEFKKLKNLIGEWRIDMELRQPDGTWKAANHPTFASLVLHKNGYIRSHHKTPGAKVNWGMEITYSYNKYGKFYQLVTLDEISGLIDMFRGHADGDAIVFDNLLADTTTPNQKGESLHWRVRLSGLDEGKPRSLISVSTDAGKTWRPAMRGVYQRVETH</sequence>
<name>A0A8J7QMF7_9BACT</name>
<feature type="chain" id="PRO_5035190561" evidence="1">
    <location>
        <begin position="21"/>
        <end position="186"/>
    </location>
</feature>
<dbReference type="EMBL" id="JAFREP010000021">
    <property type="protein sequence ID" value="MBO1321068.1"/>
    <property type="molecule type" value="Genomic_DNA"/>
</dbReference>
<reference evidence="2" key="1">
    <citation type="submission" date="2021-03" db="EMBL/GenBank/DDBJ databases">
        <authorList>
            <person name="Wang G."/>
        </authorList>
    </citation>
    <scope>NUCLEOTIDE SEQUENCE</scope>
    <source>
        <strain evidence="2">KCTC 12899</strain>
    </source>
</reference>
<gene>
    <name evidence="2" type="ORF">J3U88_21495</name>
</gene>
<organism evidence="2 3">
    <name type="scientific">Acanthopleuribacter pedis</name>
    <dbReference type="NCBI Taxonomy" id="442870"/>
    <lineage>
        <taxon>Bacteria</taxon>
        <taxon>Pseudomonadati</taxon>
        <taxon>Acidobacteriota</taxon>
        <taxon>Holophagae</taxon>
        <taxon>Acanthopleuribacterales</taxon>
        <taxon>Acanthopleuribacteraceae</taxon>
        <taxon>Acanthopleuribacter</taxon>
    </lineage>
</organism>
<protein>
    <submittedName>
        <fullName evidence="2">DUF1579 family protein</fullName>
    </submittedName>
</protein>
<keyword evidence="3" id="KW-1185">Reference proteome</keyword>
<evidence type="ECO:0000313" key="3">
    <source>
        <dbReference type="Proteomes" id="UP000664417"/>
    </source>
</evidence>
<dbReference type="InterPro" id="IPR011473">
    <property type="entry name" value="DUF1579"/>
</dbReference>
<dbReference type="Pfam" id="PF07617">
    <property type="entry name" value="DUF1579"/>
    <property type="match status" value="1"/>
</dbReference>
<proteinExistence type="predicted"/>
<dbReference type="AlphaFoldDB" id="A0A8J7QMF7"/>
<dbReference type="RefSeq" id="WP_207861041.1">
    <property type="nucleotide sequence ID" value="NZ_JAFREP010000021.1"/>
</dbReference>
<evidence type="ECO:0000256" key="1">
    <source>
        <dbReference type="SAM" id="SignalP"/>
    </source>
</evidence>
<keyword evidence="1" id="KW-0732">Signal</keyword>